<evidence type="ECO:0000256" key="4">
    <source>
        <dbReference type="SAM" id="SignalP"/>
    </source>
</evidence>
<keyword evidence="2 3" id="KW-0326">Glycosidase</keyword>
<feature type="chain" id="PRO_5047007893" description="Glycoside hydrolase family 5 domain-containing protein" evidence="4">
    <location>
        <begin position="21"/>
        <end position="411"/>
    </location>
</feature>
<dbReference type="InterPro" id="IPR018087">
    <property type="entry name" value="Glyco_hydro_5_CS"/>
</dbReference>
<comment type="similarity">
    <text evidence="3">Belongs to the glycosyl hydrolase 5 (cellulase A) family.</text>
</comment>
<proteinExistence type="inferred from homology"/>
<dbReference type="PANTHER" id="PTHR31297">
    <property type="entry name" value="GLUCAN ENDO-1,6-BETA-GLUCOSIDASE B"/>
    <property type="match status" value="1"/>
</dbReference>
<dbReference type="Gene3D" id="3.20.20.80">
    <property type="entry name" value="Glycosidases"/>
    <property type="match status" value="1"/>
</dbReference>
<feature type="signal peptide" evidence="4">
    <location>
        <begin position="1"/>
        <end position="20"/>
    </location>
</feature>
<dbReference type="InterPro" id="IPR001547">
    <property type="entry name" value="Glyco_hydro_5"/>
</dbReference>
<reference evidence="6" key="1">
    <citation type="journal article" date="2021" name="Front. Microbiol.">
        <title>Comprehensive Comparative Genomics and Phenotyping of Methylobacterium Species.</title>
        <authorList>
            <person name="Alessa O."/>
            <person name="Ogura Y."/>
            <person name="Fujitani Y."/>
            <person name="Takami H."/>
            <person name="Hayashi T."/>
            <person name="Sahin N."/>
            <person name="Tani A."/>
        </authorList>
    </citation>
    <scope>NUCLEOTIDE SEQUENCE</scope>
    <source>
        <strain evidence="6">KCTC 52305</strain>
    </source>
</reference>
<name>A0ABQ4R3M3_9HYPH</name>
<sequence>MRTLVAATMLALILAAGTRAAPAGEPAPGFVSTRGAEIVAPDGAPLRLRGINLGNWLVPEGYMFGFRDATAPWQIRQVIKELAGPEADTAFWRAWAEAFVTQDDLRFIRQAGMNVLRVPFDYRQFTPEEYPDVWVEDGFRLLDRLVEWSAREGLLVILDMHAAPCGQSGHNMDNSYGFPHLFTDEACIRRTAEVWRRIAAHYRDVPTVIGYDLLNEPLPEQEGNDPFTPMLVRVYETVVAAIRTVDPNHLVFLSGINAASDFSIFANTALDRKAVYEFHFYVAAPEERALEKYLRFRAAHDVPILMGEAGENTDEWVRAYREILDRHGIGWTFWTYKKLDSRSCMRTYAPPPHWDAVVAYQGLAGLTLTDRRKRRPPPEAVRAALDGLLGRVRFGATTENRGFVEALRIDP</sequence>
<dbReference type="PROSITE" id="PS00659">
    <property type="entry name" value="GLYCOSYL_HYDROL_F5"/>
    <property type="match status" value="1"/>
</dbReference>
<accession>A0ABQ4R3M3</accession>
<gene>
    <name evidence="6" type="ORF">OPKNFCMD_4935</name>
</gene>
<feature type="domain" description="Glycoside hydrolase family 5" evidence="5">
    <location>
        <begin position="92"/>
        <end position="337"/>
    </location>
</feature>
<dbReference type="Proteomes" id="UP001055167">
    <property type="component" value="Unassembled WGS sequence"/>
</dbReference>
<dbReference type="SUPFAM" id="SSF51445">
    <property type="entry name" value="(Trans)glycosidases"/>
    <property type="match status" value="1"/>
</dbReference>
<reference evidence="6" key="2">
    <citation type="submission" date="2021-08" db="EMBL/GenBank/DDBJ databases">
        <authorList>
            <person name="Tani A."/>
            <person name="Ola A."/>
            <person name="Ogura Y."/>
            <person name="Katsura K."/>
            <person name="Hayashi T."/>
        </authorList>
    </citation>
    <scope>NUCLEOTIDE SEQUENCE</scope>
    <source>
        <strain evidence="6">KCTC 52305</strain>
    </source>
</reference>
<dbReference type="InterPro" id="IPR050386">
    <property type="entry name" value="Glycosyl_hydrolase_5"/>
</dbReference>
<dbReference type="Pfam" id="PF00150">
    <property type="entry name" value="Cellulase"/>
    <property type="match status" value="1"/>
</dbReference>
<evidence type="ECO:0000259" key="5">
    <source>
        <dbReference type="Pfam" id="PF00150"/>
    </source>
</evidence>
<dbReference type="RefSeq" id="WP_128564602.1">
    <property type="nucleotide sequence ID" value="NZ_BPQH01000017.1"/>
</dbReference>
<keyword evidence="4" id="KW-0732">Signal</keyword>
<evidence type="ECO:0000313" key="7">
    <source>
        <dbReference type="Proteomes" id="UP001055167"/>
    </source>
</evidence>
<dbReference type="EMBL" id="BPQH01000017">
    <property type="protein sequence ID" value="GJD52173.1"/>
    <property type="molecule type" value="Genomic_DNA"/>
</dbReference>
<evidence type="ECO:0000313" key="6">
    <source>
        <dbReference type="EMBL" id="GJD52173.1"/>
    </source>
</evidence>
<evidence type="ECO:0000256" key="1">
    <source>
        <dbReference type="ARBA" id="ARBA00022801"/>
    </source>
</evidence>
<evidence type="ECO:0000256" key="2">
    <source>
        <dbReference type="ARBA" id="ARBA00023295"/>
    </source>
</evidence>
<dbReference type="InterPro" id="IPR017853">
    <property type="entry name" value="GH"/>
</dbReference>
<evidence type="ECO:0000256" key="3">
    <source>
        <dbReference type="RuleBase" id="RU361153"/>
    </source>
</evidence>
<dbReference type="PANTHER" id="PTHR31297:SF13">
    <property type="entry name" value="PUTATIVE-RELATED"/>
    <property type="match status" value="1"/>
</dbReference>
<protein>
    <recommendedName>
        <fullName evidence="5">Glycoside hydrolase family 5 domain-containing protein</fullName>
    </recommendedName>
</protein>
<keyword evidence="7" id="KW-1185">Reference proteome</keyword>
<organism evidence="6 7">
    <name type="scientific">Methylobacterium crusticola</name>
    <dbReference type="NCBI Taxonomy" id="1697972"/>
    <lineage>
        <taxon>Bacteria</taxon>
        <taxon>Pseudomonadati</taxon>
        <taxon>Pseudomonadota</taxon>
        <taxon>Alphaproteobacteria</taxon>
        <taxon>Hyphomicrobiales</taxon>
        <taxon>Methylobacteriaceae</taxon>
        <taxon>Methylobacterium</taxon>
    </lineage>
</organism>
<comment type="caution">
    <text evidence="6">The sequence shown here is derived from an EMBL/GenBank/DDBJ whole genome shotgun (WGS) entry which is preliminary data.</text>
</comment>
<keyword evidence="1 3" id="KW-0378">Hydrolase</keyword>